<evidence type="ECO:0000256" key="2">
    <source>
        <dbReference type="ARBA" id="ARBA00008053"/>
    </source>
</evidence>
<dbReference type="Proteomes" id="UP000196594">
    <property type="component" value="Unassembled WGS sequence"/>
</dbReference>
<comment type="caution">
    <text evidence="7">The sequence shown here is derived from an EMBL/GenBank/DDBJ whole genome shotgun (WGS) entry which is preliminary data.</text>
</comment>
<reference evidence="7 8" key="1">
    <citation type="journal article" date="2017" name="Int. J. Syst. Evol. Microbiol.">
        <title>Solibacillus kalamii sp. nov., isolated from a high-efficiency particulate arrestance filter system used in the International Space Station.</title>
        <authorList>
            <person name="Checinska Sielaff A."/>
            <person name="Kumar R.M."/>
            <person name="Pal D."/>
            <person name="Mayilraj S."/>
            <person name="Venkateswaran K."/>
        </authorList>
    </citation>
    <scope>NUCLEOTIDE SEQUENCE [LARGE SCALE GENOMIC DNA]</scope>
    <source>
        <strain evidence="7 8">ISSFR-015</strain>
    </source>
</reference>
<keyword evidence="8" id="KW-1185">Reference proteome</keyword>
<comment type="similarity">
    <text evidence="2">Belongs to the UPF0754 family.</text>
</comment>
<evidence type="ECO:0000313" key="7">
    <source>
        <dbReference type="EMBL" id="OUZ37802.1"/>
    </source>
</evidence>
<evidence type="ECO:0000313" key="8">
    <source>
        <dbReference type="Proteomes" id="UP000196594"/>
    </source>
</evidence>
<sequence length="381" mass="43153">MGEFISLIFLLGVVGAVVGAATNYMAIKMLFRPYKPIYFKKWKLPLTPGLIPKRREDLAIQLGKTVSEYLLTPETIKKKFLSKEIRENVLTFAQNKVTQEIFTNEKTINDWIRLAGFTQLPQTVEGKVDELIHVQFHKVKNTLSTKAIRELLPNDLEPVLDQKIDEAVVQILQKGEDYFLSPEGTMTIKNMLDDFLSTKGSFGGMIQMFLGDSTSLVDKVQRELIKFLKAPGTAALLHRIFTTEWEKIKNRPAMDFMNDVNFDTIETSIQSYAKNALALEARLDKTINDYWPQGKDWATNDLLPKMMDKTFIAAEGKIEDVLKRLNLAEVVREQVDTFPIAKLEELVLGIISKELKLITWLGGIIGGLVGIIQALIVFLTN</sequence>
<dbReference type="PANTHER" id="PTHR35791:SF1">
    <property type="entry name" value="UPF0754 MEMBRANE PROTEIN YHEB"/>
    <property type="match status" value="1"/>
</dbReference>
<organism evidence="7 8">
    <name type="scientific">Solibacillus kalamii</name>
    <dbReference type="NCBI Taxonomy" id="1748298"/>
    <lineage>
        <taxon>Bacteria</taxon>
        <taxon>Bacillati</taxon>
        <taxon>Bacillota</taxon>
        <taxon>Bacilli</taxon>
        <taxon>Bacillales</taxon>
        <taxon>Caryophanaceae</taxon>
        <taxon>Solibacillus</taxon>
    </lineage>
</organism>
<evidence type="ECO:0000256" key="6">
    <source>
        <dbReference type="SAM" id="Phobius"/>
    </source>
</evidence>
<dbReference type="RefSeq" id="WP_087618332.1">
    <property type="nucleotide sequence ID" value="NZ_JAFBEY010000010.1"/>
</dbReference>
<evidence type="ECO:0000256" key="4">
    <source>
        <dbReference type="ARBA" id="ARBA00022989"/>
    </source>
</evidence>
<proteinExistence type="inferred from homology"/>
<evidence type="ECO:0000256" key="3">
    <source>
        <dbReference type="ARBA" id="ARBA00022692"/>
    </source>
</evidence>
<keyword evidence="4 6" id="KW-1133">Transmembrane helix</keyword>
<dbReference type="PANTHER" id="PTHR35791">
    <property type="entry name" value="UPF0754 MEMBRANE PROTEIN YHEB"/>
    <property type="match status" value="1"/>
</dbReference>
<keyword evidence="5 6" id="KW-0472">Membrane</keyword>
<accession>A0ABX3ZEE4</accession>
<comment type="subcellular location">
    <subcellularLocation>
        <location evidence="1">Endomembrane system</location>
    </subcellularLocation>
</comment>
<keyword evidence="3 6" id="KW-0812">Transmembrane</keyword>
<dbReference type="InterPro" id="IPR007383">
    <property type="entry name" value="DUF445"/>
</dbReference>
<dbReference type="EMBL" id="NHNT01000013">
    <property type="protein sequence ID" value="OUZ37802.1"/>
    <property type="molecule type" value="Genomic_DNA"/>
</dbReference>
<protein>
    <submittedName>
        <fullName evidence="7">DUF445 domain-containing protein</fullName>
    </submittedName>
</protein>
<evidence type="ECO:0000256" key="1">
    <source>
        <dbReference type="ARBA" id="ARBA00004308"/>
    </source>
</evidence>
<dbReference type="Pfam" id="PF04286">
    <property type="entry name" value="DUF445"/>
    <property type="match status" value="1"/>
</dbReference>
<evidence type="ECO:0000256" key="5">
    <source>
        <dbReference type="ARBA" id="ARBA00023136"/>
    </source>
</evidence>
<name>A0ABX3ZEE4_9BACL</name>
<gene>
    <name evidence="7" type="ORF">CBM15_16435</name>
</gene>
<feature type="transmembrane region" description="Helical" evidence="6">
    <location>
        <begin position="357"/>
        <end position="379"/>
    </location>
</feature>